<reference evidence="2 3" key="1">
    <citation type="journal article" date="2024" name="Commun. Biol.">
        <title>Comparative genomic analysis of thermophilic fungi reveals convergent evolutionary adaptations and gene losses.</title>
        <authorList>
            <person name="Steindorff A.S."/>
            <person name="Aguilar-Pontes M.V."/>
            <person name="Robinson A.J."/>
            <person name="Andreopoulos B."/>
            <person name="LaButti K."/>
            <person name="Kuo A."/>
            <person name="Mondo S."/>
            <person name="Riley R."/>
            <person name="Otillar R."/>
            <person name="Haridas S."/>
            <person name="Lipzen A."/>
            <person name="Grimwood J."/>
            <person name="Schmutz J."/>
            <person name="Clum A."/>
            <person name="Reid I.D."/>
            <person name="Moisan M.C."/>
            <person name="Butler G."/>
            <person name="Nguyen T.T.M."/>
            <person name="Dewar K."/>
            <person name="Conant G."/>
            <person name="Drula E."/>
            <person name="Henrissat B."/>
            <person name="Hansel C."/>
            <person name="Singer S."/>
            <person name="Hutchinson M.I."/>
            <person name="de Vries R.P."/>
            <person name="Natvig D.O."/>
            <person name="Powell A.J."/>
            <person name="Tsang A."/>
            <person name="Grigoriev I.V."/>
        </authorList>
    </citation>
    <scope>NUCLEOTIDE SEQUENCE [LARGE SCALE GENOMIC DNA]</scope>
    <source>
        <strain evidence="2 3">CBS 494.80</strain>
    </source>
</reference>
<evidence type="ECO:0000313" key="3">
    <source>
        <dbReference type="Proteomes" id="UP001595075"/>
    </source>
</evidence>
<organism evidence="2 3">
    <name type="scientific">Oculimacula yallundae</name>
    <dbReference type="NCBI Taxonomy" id="86028"/>
    <lineage>
        <taxon>Eukaryota</taxon>
        <taxon>Fungi</taxon>
        <taxon>Dikarya</taxon>
        <taxon>Ascomycota</taxon>
        <taxon>Pezizomycotina</taxon>
        <taxon>Leotiomycetes</taxon>
        <taxon>Helotiales</taxon>
        <taxon>Ploettnerulaceae</taxon>
        <taxon>Oculimacula</taxon>
    </lineage>
</organism>
<feature type="region of interest" description="Disordered" evidence="1">
    <location>
        <begin position="1"/>
        <end position="80"/>
    </location>
</feature>
<dbReference type="PANTHER" id="PTHR38790:SF4">
    <property type="entry name" value="2EXR DOMAIN-CONTAINING PROTEIN"/>
    <property type="match status" value="1"/>
</dbReference>
<feature type="compositionally biased region" description="Basic residues" evidence="1">
    <location>
        <begin position="1"/>
        <end position="16"/>
    </location>
</feature>
<keyword evidence="3" id="KW-1185">Reference proteome</keyword>
<accession>A0ABR4CFL1</accession>
<feature type="compositionally biased region" description="Basic and acidic residues" evidence="1">
    <location>
        <begin position="67"/>
        <end position="76"/>
    </location>
</feature>
<evidence type="ECO:0000256" key="1">
    <source>
        <dbReference type="SAM" id="MobiDB-lite"/>
    </source>
</evidence>
<dbReference type="PANTHER" id="PTHR38790">
    <property type="entry name" value="2EXR DOMAIN-CONTAINING PROTEIN-RELATED"/>
    <property type="match status" value="1"/>
</dbReference>
<dbReference type="Proteomes" id="UP001595075">
    <property type="component" value="Unassembled WGS sequence"/>
</dbReference>
<dbReference type="EMBL" id="JAZHXI010000009">
    <property type="protein sequence ID" value="KAL2068286.1"/>
    <property type="molecule type" value="Genomic_DNA"/>
</dbReference>
<comment type="caution">
    <text evidence="2">The sequence shown here is derived from an EMBL/GenBank/DDBJ whole genome shotgun (WGS) entry which is preliminary data.</text>
</comment>
<sequence length="522" mass="58743">MARSKKKGARKGKALKLARNSPAKLLGNGKSEDVDFGNNAGKTVDPTATTYTMPGEDIIQDSNPLHPPKETSKSGDPEAGTTYTVAVEKKKPTLLTLPEEVRQRIWKYAVKEEEPITPYQVAPKSNKFFWNIAQVNAAEASEASTLPDSTLPGSTLTAVALGKVCKQVYLEVTLGHIFYHVNHFDFTLYDMYENHLRAYMIAITSNRRNEIKSMSFVVFQVEMTFNYQCLNLIASCKGLQCLELRFIAWKNDFNQSHGVNDKHRLSYKLLIAAVQGVKELHHIISPDYFTDSDEYAKMKAVFETFKTDAASSLAELRTGDFDRKLFELSRVRAGLDVEGEGRISGDRKPGVVASRTRSGIAAYKAISADGVLPIRENPKYDLNGILAWDIEKILKCREVPTDKGGSGVELQIKLWTGSSSVTSWEDCLVLQPNEWDEVVDFFRAYPYSPGLQAIHDILKAEKSSGFEDDEEDPGRVYMLYMRQVHLMSLKHLIVSRASMTEEDLKDAACYYESLKKYREDHQ</sequence>
<gene>
    <name evidence="2" type="ORF">VTL71DRAFT_16384</name>
</gene>
<protein>
    <submittedName>
        <fullName evidence="2">Uncharacterized protein</fullName>
    </submittedName>
</protein>
<proteinExistence type="predicted"/>
<name>A0ABR4CFL1_9HELO</name>
<evidence type="ECO:0000313" key="2">
    <source>
        <dbReference type="EMBL" id="KAL2068286.1"/>
    </source>
</evidence>